<protein>
    <recommendedName>
        <fullName evidence="6">Ankyrin repeat protein</fullName>
    </recommendedName>
</protein>
<dbReference type="InterPro" id="IPR050745">
    <property type="entry name" value="Multifunctional_regulatory"/>
</dbReference>
<dbReference type="PANTHER" id="PTHR24189">
    <property type="entry name" value="MYOTROPHIN"/>
    <property type="match status" value="1"/>
</dbReference>
<evidence type="ECO:0000256" key="1">
    <source>
        <dbReference type="ARBA" id="ARBA00022737"/>
    </source>
</evidence>
<evidence type="ECO:0000256" key="3">
    <source>
        <dbReference type="PROSITE-ProRule" id="PRU00023"/>
    </source>
</evidence>
<dbReference type="PROSITE" id="PS50297">
    <property type="entry name" value="ANK_REP_REGION"/>
    <property type="match status" value="1"/>
</dbReference>
<evidence type="ECO:0000313" key="4">
    <source>
        <dbReference type="EMBL" id="KAL2039090.1"/>
    </source>
</evidence>
<dbReference type="SUPFAM" id="SSF48403">
    <property type="entry name" value="Ankyrin repeat"/>
    <property type="match status" value="1"/>
</dbReference>
<sequence>MIRLFLGAGADTNCVDSIGRRPLHLASMQEIPQAIRPLVSRGADLEADIGQIQRRTPLQIALGCFGNISSLRTLLELGANFNVKPPSNYSPLEAAVSAKNLEIAEKLI</sequence>
<evidence type="ECO:0008006" key="6">
    <source>
        <dbReference type="Google" id="ProtNLM"/>
    </source>
</evidence>
<dbReference type="EMBL" id="JBEFKJ010000027">
    <property type="protein sequence ID" value="KAL2039090.1"/>
    <property type="molecule type" value="Genomic_DNA"/>
</dbReference>
<dbReference type="InterPro" id="IPR002110">
    <property type="entry name" value="Ankyrin_rpt"/>
</dbReference>
<accession>A0ABR4A202</accession>
<dbReference type="SMART" id="SM00248">
    <property type="entry name" value="ANK"/>
    <property type="match status" value="2"/>
</dbReference>
<keyword evidence="5" id="KW-1185">Reference proteome</keyword>
<gene>
    <name evidence="4" type="ORF">N7G274_008139</name>
</gene>
<feature type="repeat" description="ANK" evidence="3">
    <location>
        <begin position="18"/>
        <end position="47"/>
    </location>
</feature>
<dbReference type="InterPro" id="IPR036770">
    <property type="entry name" value="Ankyrin_rpt-contain_sf"/>
</dbReference>
<evidence type="ECO:0000256" key="2">
    <source>
        <dbReference type="ARBA" id="ARBA00023043"/>
    </source>
</evidence>
<dbReference type="Gene3D" id="1.25.40.20">
    <property type="entry name" value="Ankyrin repeat-containing domain"/>
    <property type="match status" value="1"/>
</dbReference>
<dbReference type="PROSITE" id="PS50088">
    <property type="entry name" value="ANK_REPEAT"/>
    <property type="match status" value="1"/>
</dbReference>
<dbReference type="Pfam" id="PF12796">
    <property type="entry name" value="Ank_2"/>
    <property type="match status" value="1"/>
</dbReference>
<evidence type="ECO:0000313" key="5">
    <source>
        <dbReference type="Proteomes" id="UP001590950"/>
    </source>
</evidence>
<keyword evidence="2 3" id="KW-0040">ANK repeat</keyword>
<dbReference type="PANTHER" id="PTHR24189:SF50">
    <property type="entry name" value="ANKYRIN REPEAT AND SOCS BOX PROTEIN 2"/>
    <property type="match status" value="1"/>
</dbReference>
<reference evidence="4 5" key="1">
    <citation type="submission" date="2024-09" db="EMBL/GenBank/DDBJ databases">
        <title>Rethinking Asexuality: The Enigmatic Case of Functional Sexual Genes in Lepraria (Stereocaulaceae).</title>
        <authorList>
            <person name="Doellman M."/>
            <person name="Sun Y."/>
            <person name="Barcenas-Pena A."/>
            <person name="Lumbsch H.T."/>
            <person name="Grewe F."/>
        </authorList>
    </citation>
    <scope>NUCLEOTIDE SEQUENCE [LARGE SCALE GENOMIC DNA]</scope>
    <source>
        <strain evidence="4 5">Mercado 3170</strain>
    </source>
</reference>
<keyword evidence="1" id="KW-0677">Repeat</keyword>
<dbReference type="Proteomes" id="UP001590950">
    <property type="component" value="Unassembled WGS sequence"/>
</dbReference>
<proteinExistence type="predicted"/>
<organism evidence="4 5">
    <name type="scientific">Stereocaulon virgatum</name>
    <dbReference type="NCBI Taxonomy" id="373712"/>
    <lineage>
        <taxon>Eukaryota</taxon>
        <taxon>Fungi</taxon>
        <taxon>Dikarya</taxon>
        <taxon>Ascomycota</taxon>
        <taxon>Pezizomycotina</taxon>
        <taxon>Lecanoromycetes</taxon>
        <taxon>OSLEUM clade</taxon>
        <taxon>Lecanoromycetidae</taxon>
        <taxon>Lecanorales</taxon>
        <taxon>Lecanorineae</taxon>
        <taxon>Stereocaulaceae</taxon>
        <taxon>Stereocaulon</taxon>
    </lineage>
</organism>
<comment type="caution">
    <text evidence="4">The sequence shown here is derived from an EMBL/GenBank/DDBJ whole genome shotgun (WGS) entry which is preliminary data.</text>
</comment>
<name>A0ABR4A202_9LECA</name>